<dbReference type="EMBL" id="JABKAU010000009">
    <property type="protein sequence ID" value="NVO30856.1"/>
    <property type="molecule type" value="Genomic_DNA"/>
</dbReference>
<dbReference type="Proteomes" id="UP000565521">
    <property type="component" value="Unassembled WGS sequence"/>
</dbReference>
<dbReference type="AlphaFoldDB" id="A0A7Y7U4M6"/>
<accession>A0A7Y7U4M6</accession>
<protein>
    <recommendedName>
        <fullName evidence="3">STAS/SEC14 domain-containing protein</fullName>
    </recommendedName>
</protein>
<evidence type="ECO:0008006" key="3">
    <source>
        <dbReference type="Google" id="ProtNLM"/>
    </source>
</evidence>
<reference evidence="1 2" key="1">
    <citation type="submission" date="2020-05" db="EMBL/GenBank/DDBJ databases">
        <title>Hymenobacter terrestris sp. nov. and Hymenobacter lapidiphilus sp. nov., isolated from regoliths in Antarctica.</title>
        <authorList>
            <person name="Sedlacek I."/>
            <person name="Pantucek R."/>
            <person name="Zeman M."/>
            <person name="Holochova P."/>
            <person name="Kralova S."/>
            <person name="Stankova E."/>
            <person name="Sedo O."/>
            <person name="Micenkova L."/>
            <person name="Svec P."/>
            <person name="Gupta V."/>
            <person name="Sood U."/>
            <person name="Korpole U.S."/>
            <person name="Lal R."/>
        </authorList>
    </citation>
    <scope>NUCLEOTIDE SEQUENCE [LARGE SCALE GENOMIC DNA]</scope>
    <source>
        <strain evidence="1 2">P5342</strain>
    </source>
</reference>
<sequence length="149" mass="16747">MEVETLESPLVVRYERNDTLLHAQWQFLAQPHRAPSALQNLLDAAARPRVRACLLDLQYMPDLSSMGQPQTEYHLLVKLAALPLQHLALVFKADWQHEALLAATSCLAPAYEVQVFDDAAMALDWLRQTGEGYLGRGGGRTEQRRPLSN</sequence>
<organism evidence="1 2">
    <name type="scientific">Hymenobacter lapidiphilus</name>
    <dbReference type="NCBI Taxonomy" id="2608003"/>
    <lineage>
        <taxon>Bacteria</taxon>
        <taxon>Pseudomonadati</taxon>
        <taxon>Bacteroidota</taxon>
        <taxon>Cytophagia</taxon>
        <taxon>Cytophagales</taxon>
        <taxon>Hymenobacteraceae</taxon>
        <taxon>Hymenobacter</taxon>
    </lineage>
</organism>
<dbReference type="RefSeq" id="WP_176907776.1">
    <property type="nucleotide sequence ID" value="NZ_JABKAU010000009.1"/>
</dbReference>
<name>A0A7Y7U4M6_9BACT</name>
<keyword evidence="2" id="KW-1185">Reference proteome</keyword>
<gene>
    <name evidence="1" type="ORF">HW554_06530</name>
</gene>
<comment type="caution">
    <text evidence="1">The sequence shown here is derived from an EMBL/GenBank/DDBJ whole genome shotgun (WGS) entry which is preliminary data.</text>
</comment>
<evidence type="ECO:0000313" key="2">
    <source>
        <dbReference type="Proteomes" id="UP000565521"/>
    </source>
</evidence>
<proteinExistence type="predicted"/>
<evidence type="ECO:0000313" key="1">
    <source>
        <dbReference type="EMBL" id="NVO30856.1"/>
    </source>
</evidence>